<dbReference type="SUPFAM" id="SSF56112">
    <property type="entry name" value="Protein kinase-like (PK-like)"/>
    <property type="match status" value="1"/>
</dbReference>
<feature type="binding site" evidence="5">
    <location>
        <position position="116"/>
    </location>
    <ligand>
        <name>ATP</name>
        <dbReference type="ChEBI" id="CHEBI:30616"/>
    </ligand>
</feature>
<evidence type="ECO:0000256" key="1">
    <source>
        <dbReference type="ARBA" id="ARBA00022679"/>
    </source>
</evidence>
<keyword evidence="2 5" id="KW-0547">Nucleotide-binding</keyword>
<keyword evidence="1" id="KW-0808">Transferase</keyword>
<keyword evidence="10" id="KW-1185">Reference proteome</keyword>
<dbReference type="AlphaFoldDB" id="A0A9X1YNH5"/>
<evidence type="ECO:0000256" key="4">
    <source>
        <dbReference type="ARBA" id="ARBA00022840"/>
    </source>
</evidence>
<keyword evidence="7" id="KW-1133">Transmembrane helix</keyword>
<dbReference type="PROSITE" id="PS00108">
    <property type="entry name" value="PROTEIN_KINASE_ST"/>
    <property type="match status" value="1"/>
</dbReference>
<dbReference type="SMART" id="SM00220">
    <property type="entry name" value="S_TKc"/>
    <property type="match status" value="1"/>
</dbReference>
<dbReference type="InterPro" id="IPR008271">
    <property type="entry name" value="Ser/Thr_kinase_AS"/>
</dbReference>
<reference evidence="9" key="1">
    <citation type="submission" date="2021-11" db="EMBL/GenBank/DDBJ databases">
        <title>BS-T2-15 a new species belonging to the Comamonadaceae family isolated from the soil of a French oak forest.</title>
        <authorList>
            <person name="Mieszkin S."/>
            <person name="Alain K."/>
        </authorList>
    </citation>
    <scope>NUCLEOTIDE SEQUENCE</scope>
    <source>
        <strain evidence="9">BS-T2-15</strain>
    </source>
</reference>
<dbReference type="SUPFAM" id="SSF48452">
    <property type="entry name" value="TPR-like"/>
    <property type="match status" value="2"/>
</dbReference>
<dbReference type="InterPro" id="IPR017441">
    <property type="entry name" value="Protein_kinase_ATP_BS"/>
</dbReference>
<gene>
    <name evidence="9" type="ORF">LPC04_26385</name>
</gene>
<dbReference type="Proteomes" id="UP001139353">
    <property type="component" value="Unassembled WGS sequence"/>
</dbReference>
<evidence type="ECO:0000259" key="8">
    <source>
        <dbReference type="PROSITE" id="PS50011"/>
    </source>
</evidence>
<evidence type="ECO:0000313" key="9">
    <source>
        <dbReference type="EMBL" id="MCK9689261.1"/>
    </source>
</evidence>
<dbReference type="RefSeq" id="WP_275685312.1">
    <property type="nucleotide sequence ID" value="NZ_JAJLJH010000013.1"/>
</dbReference>
<sequence>MPLDATDLATLSRLLDEALDLAPERRAPWLAALPPDLQRLRPQLQAMLDRHAAPTHAGFLSNGPRLDGEAPDPSGPRAGERVGPYVLIRELGHGGMGTVWLAARADGTLKRQVALKLPRLAWGPGLARRMARERDIVARLAHPNIARLYDAGLDDQGRPYLALEFIDGQPIDAWCGARALPLRQRLALAVQVAMAVGHAHGSLVVHRDLKASNILVTQVGEVHLLDFGIAKLLEATDGPDGDVTQTQARLLTPRYASPEQADGRPVTVASDVYSLGVVLHQLLTGSLPSPASPSEDPAPASRGVVDRGAARALRGDLDAIVGKALRHDPARRYATMEAFANDLENHLAGRPVQARPDGALYVAGRFARRHWFGLAAAAAICVAIVAGGATAIVQARHAAREAERAKAATEFVAELFRLNAGSSGAPVPTEFIDRGASLTQARFAGQPEMQAALLGAVGEAYDDMGANSLAAEYATRRLQLLQQLPDTRKQQVQSLLLASNAYVQDEDDEAAAKTARRALEVAGSESDLRLDSLAALARAQFENGNIVEARQSLRSAQTLLQAAPRLQDSAAAARVLCVEAMLLTLDEHIRESKPQTARAVSAALRTEGAGSRSAEDLLFGRALAFLRLGMLDDARANFEQAMSISRQRSSSLARLREAVRSASFWSIAHEKTALPFQETLVKVQASHDLLEAQGSAIPPTLRAKVDYALGCMYMDWTNVRLAAELLDPSIAVLQRSTLSIRSRISTLGVRQYMAHLRGRDSEALDLLWELLHLTQQLHGSNSTNVALSHDYIANELTWQGQFDRAEQVLDAAPHPASSASSSRAAVYIANTRANIALARGDPQRARTLLPPEEGESGGQREWLLETRSRVLCQTGASTRGLSMLRDSIRRGLDGGTYVHDPDIAMMRSRAGLCALAGGQRALAVECAREARRAFDEQPLIGPRYREPLIKLEQSLHLTSSKTAAAKASTSKLATDDSC</sequence>
<name>A0A9X1YNH5_9BURK</name>
<proteinExistence type="predicted"/>
<evidence type="ECO:0000256" key="3">
    <source>
        <dbReference type="ARBA" id="ARBA00022777"/>
    </source>
</evidence>
<keyword evidence="7" id="KW-0472">Membrane</keyword>
<evidence type="ECO:0000256" key="6">
    <source>
        <dbReference type="SAM" id="MobiDB-lite"/>
    </source>
</evidence>
<dbReference type="Pfam" id="PF00069">
    <property type="entry name" value="Pkinase"/>
    <property type="match status" value="1"/>
</dbReference>
<feature type="domain" description="Protein kinase" evidence="8">
    <location>
        <begin position="85"/>
        <end position="347"/>
    </location>
</feature>
<dbReference type="PROSITE" id="PS50011">
    <property type="entry name" value="PROTEIN_KINASE_DOM"/>
    <property type="match status" value="1"/>
</dbReference>
<dbReference type="PANTHER" id="PTHR43289:SF34">
    <property type="entry name" value="SERINE_THREONINE-PROTEIN KINASE YBDM-RELATED"/>
    <property type="match status" value="1"/>
</dbReference>
<accession>A0A9X1YNH5</accession>
<evidence type="ECO:0000313" key="10">
    <source>
        <dbReference type="Proteomes" id="UP001139353"/>
    </source>
</evidence>
<comment type="caution">
    <text evidence="9">The sequence shown here is derived from an EMBL/GenBank/DDBJ whole genome shotgun (WGS) entry which is preliminary data.</text>
</comment>
<dbReference type="Gene3D" id="3.30.200.20">
    <property type="entry name" value="Phosphorylase Kinase, domain 1"/>
    <property type="match status" value="1"/>
</dbReference>
<dbReference type="EMBL" id="JAJLJH010000013">
    <property type="protein sequence ID" value="MCK9689261.1"/>
    <property type="molecule type" value="Genomic_DNA"/>
</dbReference>
<dbReference type="CDD" id="cd14014">
    <property type="entry name" value="STKc_PknB_like"/>
    <property type="match status" value="1"/>
</dbReference>
<dbReference type="Gene3D" id="1.10.510.10">
    <property type="entry name" value="Transferase(Phosphotransferase) domain 1"/>
    <property type="match status" value="1"/>
</dbReference>
<dbReference type="SMART" id="SM00028">
    <property type="entry name" value="TPR"/>
    <property type="match status" value="5"/>
</dbReference>
<dbReference type="InterPro" id="IPR000719">
    <property type="entry name" value="Prot_kinase_dom"/>
</dbReference>
<feature type="region of interest" description="Disordered" evidence="6">
    <location>
        <begin position="57"/>
        <end position="79"/>
    </location>
</feature>
<evidence type="ECO:0000256" key="2">
    <source>
        <dbReference type="ARBA" id="ARBA00022741"/>
    </source>
</evidence>
<dbReference type="GO" id="GO:0005524">
    <property type="term" value="F:ATP binding"/>
    <property type="evidence" value="ECO:0007669"/>
    <property type="project" value="UniProtKB-UniRule"/>
</dbReference>
<dbReference type="PANTHER" id="PTHR43289">
    <property type="entry name" value="MITOGEN-ACTIVATED PROTEIN KINASE KINASE KINASE 20-RELATED"/>
    <property type="match status" value="1"/>
</dbReference>
<organism evidence="9 10">
    <name type="scientific">Scleromatobacter humisilvae</name>
    <dbReference type="NCBI Taxonomy" id="2897159"/>
    <lineage>
        <taxon>Bacteria</taxon>
        <taxon>Pseudomonadati</taxon>
        <taxon>Pseudomonadota</taxon>
        <taxon>Betaproteobacteria</taxon>
        <taxon>Burkholderiales</taxon>
        <taxon>Sphaerotilaceae</taxon>
        <taxon>Scleromatobacter</taxon>
    </lineage>
</organism>
<protein>
    <submittedName>
        <fullName evidence="9">Protein kinase</fullName>
    </submittedName>
</protein>
<dbReference type="InterPro" id="IPR011990">
    <property type="entry name" value="TPR-like_helical_dom_sf"/>
</dbReference>
<feature type="transmembrane region" description="Helical" evidence="7">
    <location>
        <begin position="371"/>
        <end position="393"/>
    </location>
</feature>
<evidence type="ECO:0000256" key="5">
    <source>
        <dbReference type="PROSITE-ProRule" id="PRU10141"/>
    </source>
</evidence>
<keyword evidence="4 5" id="KW-0067">ATP-binding</keyword>
<evidence type="ECO:0000256" key="7">
    <source>
        <dbReference type="SAM" id="Phobius"/>
    </source>
</evidence>
<dbReference type="PROSITE" id="PS00107">
    <property type="entry name" value="PROTEIN_KINASE_ATP"/>
    <property type="match status" value="1"/>
</dbReference>
<dbReference type="Gene3D" id="1.25.40.10">
    <property type="entry name" value="Tetratricopeptide repeat domain"/>
    <property type="match status" value="2"/>
</dbReference>
<dbReference type="InterPro" id="IPR019734">
    <property type="entry name" value="TPR_rpt"/>
</dbReference>
<keyword evidence="7" id="KW-0812">Transmembrane</keyword>
<dbReference type="InterPro" id="IPR011009">
    <property type="entry name" value="Kinase-like_dom_sf"/>
</dbReference>
<keyword evidence="3 9" id="KW-0418">Kinase</keyword>
<dbReference type="GO" id="GO:0004674">
    <property type="term" value="F:protein serine/threonine kinase activity"/>
    <property type="evidence" value="ECO:0007669"/>
    <property type="project" value="TreeGrafter"/>
</dbReference>